<organism evidence="10 11">
    <name type="scientific">Lepraria neglecta</name>
    <dbReference type="NCBI Taxonomy" id="209136"/>
    <lineage>
        <taxon>Eukaryota</taxon>
        <taxon>Fungi</taxon>
        <taxon>Dikarya</taxon>
        <taxon>Ascomycota</taxon>
        <taxon>Pezizomycotina</taxon>
        <taxon>Lecanoromycetes</taxon>
        <taxon>OSLEUM clade</taxon>
        <taxon>Lecanoromycetidae</taxon>
        <taxon>Lecanorales</taxon>
        <taxon>Lecanorineae</taxon>
        <taxon>Stereocaulaceae</taxon>
        <taxon>Lepraria</taxon>
    </lineage>
</organism>
<comment type="subcellular location">
    <subcellularLocation>
        <location evidence="2">Cytoplasm</location>
    </subcellularLocation>
    <subcellularLocation>
        <location evidence="1">Nucleus</location>
    </subcellularLocation>
</comment>
<feature type="region of interest" description="Disordered" evidence="9">
    <location>
        <begin position="164"/>
        <end position="187"/>
    </location>
</feature>
<dbReference type="GO" id="GO:0005737">
    <property type="term" value="C:cytoplasm"/>
    <property type="evidence" value="ECO:0007669"/>
    <property type="project" value="UniProtKB-SubCell"/>
</dbReference>
<keyword evidence="7" id="KW-0819">tRNA processing</keyword>
<name>A0AAD9ZA90_9LECA</name>
<feature type="region of interest" description="Disordered" evidence="9">
    <location>
        <begin position="109"/>
        <end position="131"/>
    </location>
</feature>
<sequence>MSFRKRNIGLTSPSPLSTSTAQPSPTSTPGVRPSPLDGRPTTSTGTPSLDDLLAGHAGLALGNSLLIEENGTTDFAAALLRYYAAEGVVQGHTVLVVGVGEGWGRELPGLMGTGGKGEKEEQGGGGGDGGEKMKIAWRYERLGEFGTGGRTAGSRGGSALVLDISPPTPNRGPISPVKGQTEPTTPAAFTHSFDLTKRLTVSPGSITYIPVSPPPSSNPFSTIIPSLTRSLNSTPPTTIHRLIIPTLLSPALYPPHSSTPTHLLPFLHSLCSLLRSHPARLSAMLTLPLSLHPRSTGLVRWIEHICDGVLELAPFPHRVEVEPPSGKAGKGEGENPQGIVKVHKLPVLTEKGGGGGGGDDLAFSLSRRRFMVRKFSLPPVEGDQEAQRGEAKVDIEF</sequence>
<evidence type="ECO:0000256" key="8">
    <source>
        <dbReference type="ARBA" id="ARBA00023242"/>
    </source>
</evidence>
<comment type="similarity">
    <text evidence="4">Belongs to the ELP4 family.</text>
</comment>
<keyword evidence="6" id="KW-0963">Cytoplasm</keyword>
<dbReference type="Pfam" id="PF05625">
    <property type="entry name" value="PAXNEB"/>
    <property type="match status" value="1"/>
</dbReference>
<reference evidence="10" key="1">
    <citation type="submission" date="2022-11" db="EMBL/GenBank/DDBJ databases">
        <title>Chromosomal genome sequence assembly and mating type (MAT) locus characterization of the leprose asexual lichenized fungus Lepraria neglecta (Nyl.) Erichsen.</title>
        <authorList>
            <person name="Allen J.L."/>
            <person name="Pfeffer B."/>
        </authorList>
    </citation>
    <scope>NUCLEOTIDE SEQUENCE</scope>
    <source>
        <strain evidence="10">Allen 5258</strain>
    </source>
</reference>
<evidence type="ECO:0000256" key="5">
    <source>
        <dbReference type="ARBA" id="ARBA00020265"/>
    </source>
</evidence>
<dbReference type="GO" id="GO:0008023">
    <property type="term" value="C:transcription elongation factor complex"/>
    <property type="evidence" value="ECO:0007669"/>
    <property type="project" value="TreeGrafter"/>
</dbReference>
<accession>A0AAD9ZA90</accession>
<feature type="compositionally biased region" description="Low complexity" evidence="9">
    <location>
        <begin position="11"/>
        <end position="29"/>
    </location>
</feature>
<dbReference type="InterPro" id="IPR027417">
    <property type="entry name" value="P-loop_NTPase"/>
</dbReference>
<evidence type="ECO:0000313" key="11">
    <source>
        <dbReference type="Proteomes" id="UP001276659"/>
    </source>
</evidence>
<comment type="pathway">
    <text evidence="3">tRNA modification; 5-methoxycarbonylmethyl-2-thiouridine-tRNA biosynthesis.</text>
</comment>
<evidence type="ECO:0000256" key="7">
    <source>
        <dbReference type="ARBA" id="ARBA00022694"/>
    </source>
</evidence>
<dbReference type="EMBL" id="JASNWA010000006">
    <property type="protein sequence ID" value="KAK3174475.1"/>
    <property type="molecule type" value="Genomic_DNA"/>
</dbReference>
<dbReference type="PANTHER" id="PTHR12896:SF1">
    <property type="entry name" value="ELONGATOR COMPLEX PROTEIN 4"/>
    <property type="match status" value="1"/>
</dbReference>
<evidence type="ECO:0000256" key="6">
    <source>
        <dbReference type="ARBA" id="ARBA00022490"/>
    </source>
</evidence>
<comment type="caution">
    <text evidence="10">The sequence shown here is derived from an EMBL/GenBank/DDBJ whole genome shotgun (WGS) entry which is preliminary data.</text>
</comment>
<dbReference type="CDD" id="cd19494">
    <property type="entry name" value="Elp4"/>
    <property type="match status" value="1"/>
</dbReference>
<dbReference type="Proteomes" id="UP001276659">
    <property type="component" value="Unassembled WGS sequence"/>
</dbReference>
<dbReference type="GO" id="GO:0002098">
    <property type="term" value="P:tRNA wobble uridine modification"/>
    <property type="evidence" value="ECO:0007669"/>
    <property type="project" value="InterPro"/>
</dbReference>
<gene>
    <name evidence="10" type="ORF">OEA41_001721</name>
</gene>
<evidence type="ECO:0000256" key="9">
    <source>
        <dbReference type="SAM" id="MobiDB-lite"/>
    </source>
</evidence>
<dbReference type="InterPro" id="IPR008728">
    <property type="entry name" value="Elongator_complex_protein_4"/>
</dbReference>
<proteinExistence type="inferred from homology"/>
<dbReference type="PANTHER" id="PTHR12896">
    <property type="entry name" value="PAX6 NEIGHBOR PROTEIN PAXNEB"/>
    <property type="match status" value="1"/>
</dbReference>
<evidence type="ECO:0000256" key="3">
    <source>
        <dbReference type="ARBA" id="ARBA00005043"/>
    </source>
</evidence>
<protein>
    <recommendedName>
        <fullName evidence="5">Elongator complex protein 4</fullName>
    </recommendedName>
</protein>
<feature type="region of interest" description="Disordered" evidence="9">
    <location>
        <begin position="1"/>
        <end position="50"/>
    </location>
</feature>
<evidence type="ECO:0000313" key="10">
    <source>
        <dbReference type="EMBL" id="KAK3174475.1"/>
    </source>
</evidence>
<dbReference type="Gene3D" id="3.40.50.300">
    <property type="entry name" value="P-loop containing nucleotide triphosphate hydrolases"/>
    <property type="match status" value="2"/>
</dbReference>
<dbReference type="GO" id="GO:0033588">
    <property type="term" value="C:elongator holoenzyme complex"/>
    <property type="evidence" value="ECO:0007669"/>
    <property type="project" value="InterPro"/>
</dbReference>
<evidence type="ECO:0000256" key="2">
    <source>
        <dbReference type="ARBA" id="ARBA00004496"/>
    </source>
</evidence>
<evidence type="ECO:0000256" key="1">
    <source>
        <dbReference type="ARBA" id="ARBA00004123"/>
    </source>
</evidence>
<dbReference type="AlphaFoldDB" id="A0AAD9ZA90"/>
<keyword evidence="11" id="KW-1185">Reference proteome</keyword>
<evidence type="ECO:0000256" key="4">
    <source>
        <dbReference type="ARBA" id="ARBA00007573"/>
    </source>
</evidence>
<keyword evidence="8" id="KW-0539">Nucleus</keyword>